<gene>
    <name evidence="7" type="ORF">BCR38DRAFT_353575</name>
</gene>
<dbReference type="EMBL" id="MCFJ01000017">
    <property type="protein sequence ID" value="ORY58189.1"/>
    <property type="molecule type" value="Genomic_DNA"/>
</dbReference>
<dbReference type="GO" id="GO:0043161">
    <property type="term" value="P:proteasome-mediated ubiquitin-dependent protein catabolic process"/>
    <property type="evidence" value="ECO:0007669"/>
    <property type="project" value="TreeGrafter"/>
</dbReference>
<dbReference type="GO" id="GO:0003755">
    <property type="term" value="F:peptidyl-prolyl cis-trans isomerase activity"/>
    <property type="evidence" value="ECO:0007669"/>
    <property type="project" value="UniProtKB-KW"/>
</dbReference>
<proteinExistence type="predicted"/>
<dbReference type="InParanoid" id="A0A1Y2DG34"/>
<dbReference type="Gene3D" id="3.30.40.10">
    <property type="entry name" value="Zinc/RING finger domain, C3HC4 (zinc finger)"/>
    <property type="match status" value="1"/>
</dbReference>
<dbReference type="GO" id="GO:0006515">
    <property type="term" value="P:protein quality control for misfolded or incompletely synthesized proteins"/>
    <property type="evidence" value="ECO:0007669"/>
    <property type="project" value="TreeGrafter"/>
</dbReference>
<dbReference type="OrthoDB" id="629492at2759"/>
<dbReference type="SUPFAM" id="SSF48452">
    <property type="entry name" value="TPR-like"/>
    <property type="match status" value="1"/>
</dbReference>
<evidence type="ECO:0000256" key="2">
    <source>
        <dbReference type="ARBA" id="ARBA00022679"/>
    </source>
</evidence>
<dbReference type="InterPro" id="IPR013083">
    <property type="entry name" value="Znf_RING/FYVE/PHD"/>
</dbReference>
<evidence type="ECO:0000256" key="1">
    <source>
        <dbReference type="ARBA" id="ARBA00000900"/>
    </source>
</evidence>
<accession>A0A1Y2DG34</accession>
<dbReference type="Gene3D" id="1.25.40.10">
    <property type="entry name" value="Tetratricopeptide repeat domain"/>
    <property type="match status" value="1"/>
</dbReference>
<dbReference type="InterPro" id="IPR003613">
    <property type="entry name" value="Ubox_domain"/>
</dbReference>
<keyword evidence="5" id="KW-0697">Rotamase</keyword>
<reference evidence="7 8" key="1">
    <citation type="submission" date="2016-07" db="EMBL/GenBank/DDBJ databases">
        <title>Pervasive Adenine N6-methylation of Active Genes in Fungi.</title>
        <authorList>
            <consortium name="DOE Joint Genome Institute"/>
            <person name="Mondo S.J."/>
            <person name="Dannebaum R.O."/>
            <person name="Kuo R.C."/>
            <person name="Labutti K."/>
            <person name="Haridas S."/>
            <person name="Kuo A."/>
            <person name="Salamov A."/>
            <person name="Ahrendt S.R."/>
            <person name="Lipzen A."/>
            <person name="Sullivan W."/>
            <person name="Andreopoulos W.B."/>
            <person name="Clum A."/>
            <person name="Lindquist E."/>
            <person name="Daum C."/>
            <person name="Ramamoorthy G.K."/>
            <person name="Gryganskyi A."/>
            <person name="Culley D."/>
            <person name="Magnuson J.K."/>
            <person name="James T.Y."/>
            <person name="O'Malley M.A."/>
            <person name="Stajich J.E."/>
            <person name="Spatafora J.W."/>
            <person name="Visel A."/>
            <person name="Grigoriev I.V."/>
        </authorList>
    </citation>
    <scope>NUCLEOTIDE SEQUENCE [LARGE SCALE GENOMIC DNA]</scope>
    <source>
        <strain evidence="7 8">CBS 129021</strain>
    </source>
</reference>
<organism evidence="7 8">
    <name type="scientific">Pseudomassariella vexata</name>
    <dbReference type="NCBI Taxonomy" id="1141098"/>
    <lineage>
        <taxon>Eukaryota</taxon>
        <taxon>Fungi</taxon>
        <taxon>Dikarya</taxon>
        <taxon>Ascomycota</taxon>
        <taxon>Pezizomycotina</taxon>
        <taxon>Sordariomycetes</taxon>
        <taxon>Xylariomycetidae</taxon>
        <taxon>Amphisphaeriales</taxon>
        <taxon>Pseudomassariaceae</taxon>
        <taxon>Pseudomassariella</taxon>
    </lineage>
</organism>
<evidence type="ECO:0000256" key="5">
    <source>
        <dbReference type="ARBA" id="ARBA00023110"/>
    </source>
</evidence>
<dbReference type="SMART" id="SM00028">
    <property type="entry name" value="TPR"/>
    <property type="match status" value="3"/>
</dbReference>
<dbReference type="PANTHER" id="PTHR46803">
    <property type="entry name" value="E3 UBIQUITIN-PROTEIN LIGASE CHIP"/>
    <property type="match status" value="1"/>
</dbReference>
<dbReference type="PANTHER" id="PTHR46803:SF2">
    <property type="entry name" value="E3 UBIQUITIN-PROTEIN LIGASE CHIP"/>
    <property type="match status" value="1"/>
</dbReference>
<evidence type="ECO:0000313" key="8">
    <source>
        <dbReference type="Proteomes" id="UP000193689"/>
    </source>
</evidence>
<keyword evidence="4" id="KW-0833">Ubl conjugation pathway</keyword>
<keyword evidence="5" id="KW-0413">Isomerase</keyword>
<dbReference type="GO" id="GO:0071218">
    <property type="term" value="P:cellular response to misfolded protein"/>
    <property type="evidence" value="ECO:0007669"/>
    <property type="project" value="TreeGrafter"/>
</dbReference>
<dbReference type="GO" id="GO:0061630">
    <property type="term" value="F:ubiquitin protein ligase activity"/>
    <property type="evidence" value="ECO:0007669"/>
    <property type="project" value="UniProtKB-EC"/>
</dbReference>
<dbReference type="PROSITE" id="PS51698">
    <property type="entry name" value="U_BOX"/>
    <property type="match status" value="1"/>
</dbReference>
<dbReference type="RefSeq" id="XP_040711224.1">
    <property type="nucleotide sequence ID" value="XM_040856800.1"/>
</dbReference>
<dbReference type="GO" id="GO:0000209">
    <property type="term" value="P:protein polyubiquitination"/>
    <property type="evidence" value="ECO:0007669"/>
    <property type="project" value="TreeGrafter"/>
</dbReference>
<keyword evidence="2" id="KW-0808">Transferase</keyword>
<name>A0A1Y2DG34_9PEZI</name>
<dbReference type="InterPro" id="IPR011990">
    <property type="entry name" value="TPR-like_helical_dom_sf"/>
</dbReference>
<comment type="caution">
    <text evidence="7">The sequence shown here is derived from an EMBL/GenBank/DDBJ whole genome shotgun (WGS) entry which is preliminary data.</text>
</comment>
<evidence type="ECO:0000259" key="6">
    <source>
        <dbReference type="PROSITE" id="PS51698"/>
    </source>
</evidence>
<dbReference type="GeneID" id="63773012"/>
<evidence type="ECO:0000256" key="4">
    <source>
        <dbReference type="ARBA" id="ARBA00022786"/>
    </source>
</evidence>
<protein>
    <submittedName>
        <fullName evidence="7">U-box domain-containing protein</fullName>
    </submittedName>
</protein>
<sequence>MPRDPDRAGLLKNDGNKYFQSGDYVGAESMYSKALTGTLQYSIIADDTNPALYTNRAMARLKLKLWDSAIADCEACLKLNDESMKAHYYLAQAHSELHDYEEALSHAIKAHSLCVITNDKSLTQVTTLVLNCKKARWEEMEKKRIREDQELEKEVISMMEQEKDDMIATCDNEGDRKQVAQEWEHKISILKKTFDKARSEFERRRVVPDWAIDDISFGIMVDPVMTKTGKSYERASIMEHLRRHPTDPLTREPLLPNELRPNLGLKQACEEFLEGNGWAVDW</sequence>
<evidence type="ECO:0000256" key="3">
    <source>
        <dbReference type="ARBA" id="ARBA00022737"/>
    </source>
</evidence>
<comment type="catalytic activity">
    <reaction evidence="1">
        <text>S-ubiquitinyl-[E2 ubiquitin-conjugating enzyme]-L-cysteine + [acceptor protein]-L-lysine = [E2 ubiquitin-conjugating enzyme]-L-cysteine + N(6)-ubiquitinyl-[acceptor protein]-L-lysine.</text>
        <dbReference type="EC" id="2.3.2.27"/>
    </reaction>
</comment>
<dbReference type="AlphaFoldDB" id="A0A1Y2DG34"/>
<keyword evidence="3" id="KW-0677">Repeat</keyword>
<dbReference type="SMART" id="SM00504">
    <property type="entry name" value="Ubox"/>
    <property type="match status" value="1"/>
</dbReference>
<feature type="domain" description="U-box" evidence="6">
    <location>
        <begin position="206"/>
        <end position="279"/>
    </location>
</feature>
<dbReference type="STRING" id="1141098.A0A1Y2DG34"/>
<dbReference type="GO" id="GO:0005737">
    <property type="term" value="C:cytoplasm"/>
    <property type="evidence" value="ECO:0007669"/>
    <property type="project" value="TreeGrafter"/>
</dbReference>
<dbReference type="SUPFAM" id="SSF57850">
    <property type="entry name" value="RING/U-box"/>
    <property type="match status" value="1"/>
</dbReference>
<dbReference type="Proteomes" id="UP000193689">
    <property type="component" value="Unassembled WGS sequence"/>
</dbReference>
<dbReference type="GO" id="GO:0045862">
    <property type="term" value="P:positive regulation of proteolysis"/>
    <property type="evidence" value="ECO:0007669"/>
    <property type="project" value="TreeGrafter"/>
</dbReference>
<dbReference type="InterPro" id="IPR019734">
    <property type="entry name" value="TPR_rpt"/>
</dbReference>
<dbReference type="GO" id="GO:0051087">
    <property type="term" value="F:protein-folding chaperone binding"/>
    <property type="evidence" value="ECO:0007669"/>
    <property type="project" value="TreeGrafter"/>
</dbReference>
<dbReference type="Pfam" id="PF04564">
    <property type="entry name" value="U-box"/>
    <property type="match status" value="1"/>
</dbReference>
<keyword evidence="8" id="KW-1185">Reference proteome</keyword>
<evidence type="ECO:0000313" key="7">
    <source>
        <dbReference type="EMBL" id="ORY58189.1"/>
    </source>
</evidence>